<feature type="region of interest" description="Disordered" evidence="1">
    <location>
        <begin position="426"/>
        <end position="446"/>
    </location>
</feature>
<organism evidence="2">
    <name type="scientific">Chromera velia CCMP2878</name>
    <dbReference type="NCBI Taxonomy" id="1169474"/>
    <lineage>
        <taxon>Eukaryota</taxon>
        <taxon>Sar</taxon>
        <taxon>Alveolata</taxon>
        <taxon>Colpodellida</taxon>
        <taxon>Chromeraceae</taxon>
        <taxon>Chromera</taxon>
    </lineage>
</organism>
<feature type="region of interest" description="Disordered" evidence="1">
    <location>
        <begin position="525"/>
        <end position="550"/>
    </location>
</feature>
<evidence type="ECO:0000256" key="1">
    <source>
        <dbReference type="SAM" id="MobiDB-lite"/>
    </source>
</evidence>
<proteinExistence type="predicted"/>
<feature type="region of interest" description="Disordered" evidence="1">
    <location>
        <begin position="1"/>
        <end position="330"/>
    </location>
</feature>
<feature type="compositionally biased region" description="Low complexity" evidence="1">
    <location>
        <begin position="162"/>
        <end position="179"/>
    </location>
</feature>
<feature type="compositionally biased region" description="Low complexity" evidence="1">
    <location>
        <begin position="59"/>
        <end position="77"/>
    </location>
</feature>
<feature type="compositionally biased region" description="Basic and acidic residues" evidence="1">
    <location>
        <begin position="260"/>
        <end position="271"/>
    </location>
</feature>
<feature type="compositionally biased region" description="Basic and acidic residues" evidence="1">
    <location>
        <begin position="281"/>
        <end position="290"/>
    </location>
</feature>
<feature type="compositionally biased region" description="Low complexity" evidence="1">
    <location>
        <begin position="437"/>
        <end position="446"/>
    </location>
</feature>
<dbReference type="AlphaFoldDB" id="A0A0G4GLB4"/>
<evidence type="ECO:0000313" key="2">
    <source>
        <dbReference type="EMBL" id="CEM30799.1"/>
    </source>
</evidence>
<feature type="compositionally biased region" description="Low complexity" evidence="1">
    <location>
        <begin position="15"/>
        <end position="36"/>
    </location>
</feature>
<dbReference type="VEuPathDB" id="CryptoDB:Cvel_4853"/>
<feature type="compositionally biased region" description="Polar residues" evidence="1">
    <location>
        <begin position="85"/>
        <end position="98"/>
    </location>
</feature>
<accession>A0A0G4GLB4</accession>
<reference evidence="2" key="1">
    <citation type="submission" date="2014-11" db="EMBL/GenBank/DDBJ databases">
        <authorList>
            <person name="Otto D Thomas"/>
            <person name="Naeem Raeece"/>
        </authorList>
    </citation>
    <scope>NUCLEOTIDE SEQUENCE</scope>
</reference>
<name>A0A0G4GLB4_9ALVE</name>
<dbReference type="EMBL" id="CDMZ01001325">
    <property type="protein sequence ID" value="CEM30799.1"/>
    <property type="molecule type" value="Genomic_DNA"/>
</dbReference>
<sequence>MRENRCIHTRPSPVPESASGGPSPGVSGASDSSSVQGKRRGRGGRRDGRAAEGRVVATAEGGESASAALHAPPAAARHPPPAPANGSTQGEHSEPNSNADDDLPLHPPIPQPEAPGGRKKQKRQPENRGEPNGAKKGGRNKARDAVKSGVGTMVTAEGGKSASAAPYAPPAAAAAAHHLPPTPANGSTQGEHPEANPNADDDLPLRPPVPQPEAPGGRKKRKRQPEDRGEPSGAKKGGRAEAGEGDGGGEVQRKKRIRGEKKARERRDRARPPCSPQDVTDEQKEKDDGRPCQAEIGAEKDSANNLFDCGDGVCTSTESRRSRRPSRRQSLLQLSRASAINEPMAEALLRIRAEVEYLKKRTDHKPKIRTDQEFWAEIEKRYELQRIDLWKVDKKTSLKPLGETQIKKFFSMSDREEIGREVGLDRLDQADPDCPGSATTAAATSSELPRDPLAQGVAIDSYDDAEWGVNLPSREQPPQKPLLVRSSAESNSMGVRWFKSKSGISVPIDFEAAREAWEAAPIVEPGGRKCSQCGKKKDYTSHPRIPPTNL</sequence>
<protein>
    <submittedName>
        <fullName evidence="2">Uncharacterized protein</fullName>
    </submittedName>
</protein>
<gene>
    <name evidence="2" type="ORF">Cvel_4853</name>
</gene>